<feature type="region of interest" description="Disordered" evidence="1">
    <location>
        <begin position="1"/>
        <end position="65"/>
    </location>
</feature>
<evidence type="ECO:0000313" key="2">
    <source>
        <dbReference type="EMBL" id="GDY61617.1"/>
    </source>
</evidence>
<evidence type="ECO:0000313" key="3">
    <source>
        <dbReference type="Proteomes" id="UP000302139"/>
    </source>
</evidence>
<gene>
    <name evidence="2" type="ORF">SAV14893_010100</name>
</gene>
<feature type="compositionally biased region" description="Low complexity" evidence="1">
    <location>
        <begin position="89"/>
        <end position="100"/>
    </location>
</feature>
<dbReference type="EMBL" id="BJHX01000001">
    <property type="protein sequence ID" value="GDY61617.1"/>
    <property type="molecule type" value="Genomic_DNA"/>
</dbReference>
<proteinExistence type="predicted"/>
<dbReference type="AlphaFoldDB" id="A0A4D4LTZ2"/>
<feature type="region of interest" description="Disordered" evidence="1">
    <location>
        <begin position="83"/>
        <end position="155"/>
    </location>
</feature>
<organism evidence="2 3">
    <name type="scientific">Streptomyces avermitilis</name>
    <dbReference type="NCBI Taxonomy" id="33903"/>
    <lineage>
        <taxon>Bacteria</taxon>
        <taxon>Bacillati</taxon>
        <taxon>Actinomycetota</taxon>
        <taxon>Actinomycetes</taxon>
        <taxon>Kitasatosporales</taxon>
        <taxon>Streptomycetaceae</taxon>
        <taxon>Streptomyces</taxon>
    </lineage>
</organism>
<dbReference type="Proteomes" id="UP000302139">
    <property type="component" value="Unassembled WGS sequence"/>
</dbReference>
<reference evidence="2 3" key="1">
    <citation type="submission" date="2019-04" db="EMBL/GenBank/DDBJ databases">
        <title>Draft genome sequences of Streptomyces avermitilis NBRC 14893.</title>
        <authorList>
            <person name="Komaki H."/>
            <person name="Tamura T."/>
            <person name="Hosoyama A."/>
        </authorList>
    </citation>
    <scope>NUCLEOTIDE SEQUENCE [LARGE SCALE GENOMIC DNA]</scope>
    <source>
        <strain evidence="2 3">NBRC 14893</strain>
    </source>
</reference>
<name>A0A4D4LTZ2_STRAX</name>
<protein>
    <submittedName>
        <fullName evidence="2">Uncharacterized protein</fullName>
    </submittedName>
</protein>
<sequence length="155" mass="17143">MRTDRQPPSVVPRRNGPYDQVTDLRPIAGRDLGEPQMTEPAQPRHLTHGAPRQQQPGAGGEPGQGRYVEVVGVQMRDERHVRDRRLGRGRCAPAAPQVRQAAREERVGENARSRVLDRAGGMPPPGDLHRHSLCLLRATPPEPTGRSRVGGETRR</sequence>
<evidence type="ECO:0000256" key="1">
    <source>
        <dbReference type="SAM" id="MobiDB-lite"/>
    </source>
</evidence>
<feature type="compositionally biased region" description="Basic and acidic residues" evidence="1">
    <location>
        <begin position="101"/>
        <end position="117"/>
    </location>
</feature>
<accession>A0A4D4LTZ2</accession>
<comment type="caution">
    <text evidence="2">The sequence shown here is derived from an EMBL/GenBank/DDBJ whole genome shotgun (WGS) entry which is preliminary data.</text>
</comment>